<organism evidence="2 3">
    <name type="scientific">Noviherbaspirillum album</name>
    <dbReference type="NCBI Taxonomy" id="3080276"/>
    <lineage>
        <taxon>Bacteria</taxon>
        <taxon>Pseudomonadati</taxon>
        <taxon>Pseudomonadota</taxon>
        <taxon>Betaproteobacteria</taxon>
        <taxon>Burkholderiales</taxon>
        <taxon>Oxalobacteraceae</taxon>
        <taxon>Noviherbaspirillum</taxon>
    </lineage>
</organism>
<comment type="caution">
    <text evidence="2">The sequence shown here is derived from an EMBL/GenBank/DDBJ whole genome shotgun (WGS) entry which is preliminary data.</text>
</comment>
<dbReference type="EMBL" id="JAWIIV010000013">
    <property type="protein sequence ID" value="MEC4720723.1"/>
    <property type="molecule type" value="Genomic_DNA"/>
</dbReference>
<name>A0ABU6JBB6_9BURK</name>
<keyword evidence="2" id="KW-0282">Flagellum</keyword>
<evidence type="ECO:0000313" key="2">
    <source>
        <dbReference type="EMBL" id="MEC4720723.1"/>
    </source>
</evidence>
<reference evidence="2 3" key="1">
    <citation type="submission" date="2023-10" db="EMBL/GenBank/DDBJ databases">
        <title>Noviherbaspirillum sp. CPCC 100848 genome assembly.</title>
        <authorList>
            <person name="Li X.Y."/>
            <person name="Fang X.M."/>
        </authorList>
    </citation>
    <scope>NUCLEOTIDE SEQUENCE [LARGE SCALE GENOMIC DNA]</scope>
    <source>
        <strain evidence="2 3">CPCC 100848</strain>
    </source>
</reference>
<feature type="region of interest" description="Disordered" evidence="1">
    <location>
        <begin position="1"/>
        <end position="69"/>
    </location>
</feature>
<protein>
    <submittedName>
        <fullName evidence="2">Flagellar hook-length control protein FliK</fullName>
    </submittedName>
</protein>
<sequence length="187" mass="20198">MTERRIEAGIHAGAQLFREAGAGGADKGGTPAEPNQQDRSRFEQAMHAPSPSEPQAPAPATAPPSPFSLFGAVAPAPSLPPAPRSGFPDAAGLLQRLMVSRDGENAQVRMELDEDHLPGVTVSLYEDKGLLTVEFVCRNEEPRRLLNQAAAALAQEMADNLNRPVIWCVMTDDEEDRCRYEVQGNPK</sequence>
<dbReference type="InterPro" id="IPR038610">
    <property type="entry name" value="FliK-like_C_sf"/>
</dbReference>
<dbReference type="RefSeq" id="WP_326507439.1">
    <property type="nucleotide sequence ID" value="NZ_JAWIIV010000013.1"/>
</dbReference>
<dbReference type="Proteomes" id="UP001352263">
    <property type="component" value="Unassembled WGS sequence"/>
</dbReference>
<proteinExistence type="predicted"/>
<dbReference type="Gene3D" id="3.30.750.140">
    <property type="match status" value="1"/>
</dbReference>
<feature type="compositionally biased region" description="Pro residues" evidence="1">
    <location>
        <begin position="51"/>
        <end position="66"/>
    </location>
</feature>
<keyword evidence="2" id="KW-0966">Cell projection</keyword>
<accession>A0ABU6JBB6</accession>
<gene>
    <name evidence="2" type="ORF">RY831_16285</name>
</gene>
<evidence type="ECO:0000256" key="1">
    <source>
        <dbReference type="SAM" id="MobiDB-lite"/>
    </source>
</evidence>
<keyword evidence="3" id="KW-1185">Reference proteome</keyword>
<keyword evidence="2" id="KW-0969">Cilium</keyword>
<evidence type="ECO:0000313" key="3">
    <source>
        <dbReference type="Proteomes" id="UP001352263"/>
    </source>
</evidence>